<proteinExistence type="predicted"/>
<keyword evidence="1" id="KW-0732">Signal</keyword>
<gene>
    <name evidence="2" type="ordered locus">PSMK_28360</name>
</gene>
<dbReference type="PROSITE" id="PS51257">
    <property type="entry name" value="PROKAR_LIPOPROTEIN"/>
    <property type="match status" value="1"/>
</dbReference>
<feature type="signal peptide" evidence="1">
    <location>
        <begin position="1"/>
        <end position="23"/>
    </location>
</feature>
<dbReference type="KEGG" id="phm:PSMK_28360"/>
<organism evidence="2 3">
    <name type="scientific">Phycisphaera mikurensis (strain NBRC 102666 / KCTC 22515 / FYK2301M01)</name>
    <dbReference type="NCBI Taxonomy" id="1142394"/>
    <lineage>
        <taxon>Bacteria</taxon>
        <taxon>Pseudomonadati</taxon>
        <taxon>Planctomycetota</taxon>
        <taxon>Phycisphaerae</taxon>
        <taxon>Phycisphaerales</taxon>
        <taxon>Phycisphaeraceae</taxon>
        <taxon>Phycisphaera</taxon>
    </lineage>
</organism>
<dbReference type="Proteomes" id="UP000007881">
    <property type="component" value="Chromosome"/>
</dbReference>
<reference evidence="2 3" key="1">
    <citation type="submission" date="2012-02" db="EMBL/GenBank/DDBJ databases">
        <title>Complete genome sequence of Phycisphaera mikurensis NBRC 102666.</title>
        <authorList>
            <person name="Ankai A."/>
            <person name="Hosoyama A."/>
            <person name="Terui Y."/>
            <person name="Sekine M."/>
            <person name="Fukai R."/>
            <person name="Kato Y."/>
            <person name="Nakamura S."/>
            <person name="Yamada-Narita S."/>
            <person name="Kawakoshi A."/>
            <person name="Fukunaga Y."/>
            <person name="Yamazaki S."/>
            <person name="Fujita N."/>
        </authorList>
    </citation>
    <scope>NUCLEOTIDE SEQUENCE [LARGE SCALE GENOMIC DNA]</scope>
    <source>
        <strain evidence="3">NBRC 102666 / KCTC 22515 / FYK2301M01</strain>
    </source>
</reference>
<evidence type="ECO:0000313" key="3">
    <source>
        <dbReference type="Proteomes" id="UP000007881"/>
    </source>
</evidence>
<evidence type="ECO:0000256" key="1">
    <source>
        <dbReference type="SAM" id="SignalP"/>
    </source>
</evidence>
<evidence type="ECO:0000313" key="2">
    <source>
        <dbReference type="EMBL" id="BAM04995.1"/>
    </source>
</evidence>
<name>I0IIA7_PHYMF</name>
<evidence type="ECO:0008006" key="4">
    <source>
        <dbReference type="Google" id="ProtNLM"/>
    </source>
</evidence>
<protein>
    <recommendedName>
        <fullName evidence="4">Autotransporter domain-containing protein</fullName>
    </recommendedName>
</protein>
<keyword evidence="3" id="KW-1185">Reference proteome</keyword>
<dbReference type="EMBL" id="AP012338">
    <property type="protein sequence ID" value="BAM04995.1"/>
    <property type="molecule type" value="Genomic_DNA"/>
</dbReference>
<dbReference type="HOGENOM" id="CLU_648677_0_0_0"/>
<sequence>MTRTIPPPAVLLAAALAACPASGRELFVVGATGAGGTPAVQRGGSDAFDLLDDALQARGGFGGFDGTQQRIRLDYAGVADAAVVDVSADGRTATVRLRGVGFERTFRGDDRDDLTDEIEDFFEEEGSDVYARYLRYLREQAAIGSVDGNPDAATALLATGSFSRHALPGPEALGGARSLSFQLDENRIGWVRYTGTGGYADSDGFGGVRLAGTLDGGIDFSEWVGLTGAYTFGYREVAGADLWQSGIELGLPVTLLGHRPAPLSENALSLRLTPVLQFGGAGSRDTGDLGSFVGYGLNAGGGLRIGDLTFSVGAGIVGYSGLEQTFYDHDDDEDNSGPFLSEVDRDTLDTDLSQAVASLGGGVLWRPGTRFALDAGLAYHRFLDDAAVQGWWAPTAGVSLTGERTTLRLGYEGSFADESRDLYEGHALEASFTYSF</sequence>
<dbReference type="OrthoDB" id="9764669at2"/>
<accession>I0IIA7</accession>
<dbReference type="STRING" id="1142394.PSMK_28360"/>
<dbReference type="AlphaFoldDB" id="I0IIA7"/>
<feature type="chain" id="PRO_5003629267" description="Autotransporter domain-containing protein" evidence="1">
    <location>
        <begin position="24"/>
        <end position="436"/>
    </location>
</feature>